<gene>
    <name evidence="2" type="ORF">SAMN04487772_102233</name>
</gene>
<dbReference type="SUPFAM" id="SSF46600">
    <property type="entry name" value="C-terminal UvrC-binding domain of UvrB"/>
    <property type="match status" value="1"/>
</dbReference>
<dbReference type="GO" id="GO:1990169">
    <property type="term" value="P:stress response to copper ion"/>
    <property type="evidence" value="ECO:0007669"/>
    <property type="project" value="TreeGrafter"/>
</dbReference>
<dbReference type="STRING" id="29364.SAMN04487772_102233"/>
<dbReference type="RefSeq" id="WP_092475882.1">
    <property type="nucleotide sequence ID" value="NZ_FOHN01000002.1"/>
</dbReference>
<dbReference type="InterPro" id="IPR036876">
    <property type="entry name" value="UVR_dom_sf"/>
</dbReference>
<dbReference type="InterPro" id="IPR001943">
    <property type="entry name" value="UVR_dom"/>
</dbReference>
<evidence type="ECO:0000313" key="2">
    <source>
        <dbReference type="EMBL" id="SES73672.1"/>
    </source>
</evidence>
<reference evidence="2 3" key="1">
    <citation type="submission" date="2016-10" db="EMBL/GenBank/DDBJ databases">
        <authorList>
            <person name="de Groot N.N."/>
        </authorList>
    </citation>
    <scope>NUCLEOTIDE SEQUENCE [LARGE SCALE GENOMIC DNA]</scope>
    <source>
        <strain evidence="2 3">DSM 1801</strain>
    </source>
</reference>
<dbReference type="GO" id="GO:0046870">
    <property type="term" value="F:cadmium ion binding"/>
    <property type="evidence" value="ECO:0007669"/>
    <property type="project" value="TreeGrafter"/>
</dbReference>
<dbReference type="PANTHER" id="PTHR38430:SF1">
    <property type="entry name" value="PROTEIN-ARGININE KINASE ACTIVATOR PROTEIN"/>
    <property type="match status" value="1"/>
</dbReference>
<dbReference type="PIRSF" id="PIRSF015034">
    <property type="entry name" value="YacH"/>
    <property type="match status" value="1"/>
</dbReference>
<name>A0A1H9YYL1_9FIRM</name>
<evidence type="ECO:0000313" key="3">
    <source>
        <dbReference type="Proteomes" id="UP000199800"/>
    </source>
</evidence>
<dbReference type="Pfam" id="PF02151">
    <property type="entry name" value="UVR"/>
    <property type="match status" value="1"/>
</dbReference>
<evidence type="ECO:0000259" key="1">
    <source>
        <dbReference type="PROSITE" id="PS50151"/>
    </source>
</evidence>
<dbReference type="PROSITE" id="PS50151">
    <property type="entry name" value="UVR"/>
    <property type="match status" value="1"/>
</dbReference>
<proteinExistence type="predicted"/>
<dbReference type="EMBL" id="FOHN01000002">
    <property type="protein sequence ID" value="SES73672.1"/>
    <property type="molecule type" value="Genomic_DNA"/>
</dbReference>
<feature type="domain" description="UVR" evidence="1">
    <location>
        <begin position="138"/>
        <end position="173"/>
    </location>
</feature>
<dbReference type="GO" id="GO:0016301">
    <property type="term" value="F:kinase activity"/>
    <property type="evidence" value="ECO:0007669"/>
    <property type="project" value="UniProtKB-KW"/>
</dbReference>
<dbReference type="AlphaFoldDB" id="A0A1H9YYL1"/>
<dbReference type="PANTHER" id="PTHR38430">
    <property type="entry name" value="PROTEIN-ARGININE KINASE ACTIVATOR PROTEIN"/>
    <property type="match status" value="1"/>
</dbReference>
<dbReference type="InterPro" id="IPR025542">
    <property type="entry name" value="YacH"/>
</dbReference>
<keyword evidence="3" id="KW-1185">Reference proteome</keyword>
<dbReference type="Proteomes" id="UP000199800">
    <property type="component" value="Unassembled WGS sequence"/>
</dbReference>
<dbReference type="GO" id="GO:0008270">
    <property type="term" value="F:zinc ion binding"/>
    <property type="evidence" value="ECO:0007669"/>
    <property type="project" value="TreeGrafter"/>
</dbReference>
<accession>A0A1H9YYL1</accession>
<keyword evidence="2" id="KW-0808">Transferase</keyword>
<keyword evidence="2" id="KW-0418">Kinase</keyword>
<dbReference type="GO" id="GO:0005507">
    <property type="term" value="F:copper ion binding"/>
    <property type="evidence" value="ECO:0007669"/>
    <property type="project" value="TreeGrafter"/>
</dbReference>
<dbReference type="GO" id="GO:0050897">
    <property type="term" value="F:cobalt ion binding"/>
    <property type="evidence" value="ECO:0007669"/>
    <property type="project" value="TreeGrafter"/>
</dbReference>
<protein>
    <submittedName>
        <fullName evidence="2">Protein-arginine kinase activator protein McsA</fullName>
    </submittedName>
</protein>
<sequence length="188" mass="21318">MLCGKCQKREAKIYCTEIIDGIKKEQYLCEQCAAEYASFQMNGERPKKEMQDESLLSGLLEKGYRNEDDKEEGGKRCGRCGLSYNDFLKTGRFGCSNCYTAFGKVFDKSLKQIQGSDSHHGKIPKGFVTSADKVVENISEIDKLTLKLQYAVEKEEFEEAARLRDIIREKRNAAKEDKSAAQEEINNA</sequence>
<organism evidence="2 3">
    <name type="scientific">[Clostridium] polysaccharolyticum</name>
    <dbReference type="NCBI Taxonomy" id="29364"/>
    <lineage>
        <taxon>Bacteria</taxon>
        <taxon>Bacillati</taxon>
        <taxon>Bacillota</taxon>
        <taxon>Clostridia</taxon>
        <taxon>Lachnospirales</taxon>
        <taxon>Lachnospiraceae</taxon>
    </lineage>
</organism>
<dbReference type="GO" id="GO:1990170">
    <property type="term" value="P:stress response to cadmium ion"/>
    <property type="evidence" value="ECO:0007669"/>
    <property type="project" value="TreeGrafter"/>
</dbReference>
<dbReference type="OrthoDB" id="9788704at2"/>